<comment type="caution">
    <text evidence="7">The sequence shown here is derived from an EMBL/GenBank/DDBJ whole genome shotgun (WGS) entry which is preliminary data.</text>
</comment>
<accession>A0ABN0RDP7</accession>
<keyword evidence="3 6" id="KW-0812">Transmembrane</keyword>
<comment type="subcellular location">
    <subcellularLocation>
        <location evidence="1">Membrane</location>
        <topology evidence="1">Multi-pass membrane protein</topology>
    </subcellularLocation>
</comment>
<dbReference type="EMBL" id="AODF01000026">
    <property type="protein sequence ID" value="EUJ29199.1"/>
    <property type="molecule type" value="Genomic_DNA"/>
</dbReference>
<feature type="transmembrane region" description="Helical" evidence="6">
    <location>
        <begin position="419"/>
        <end position="446"/>
    </location>
</feature>
<evidence type="ECO:0000256" key="6">
    <source>
        <dbReference type="SAM" id="Phobius"/>
    </source>
</evidence>
<evidence type="ECO:0000256" key="5">
    <source>
        <dbReference type="ARBA" id="ARBA00023136"/>
    </source>
</evidence>
<dbReference type="RefSeq" id="WP_036097820.1">
    <property type="nucleotide sequence ID" value="NZ_AODF01000026.1"/>
</dbReference>
<proteinExistence type="predicted"/>
<evidence type="ECO:0000313" key="8">
    <source>
        <dbReference type="Proteomes" id="UP000019249"/>
    </source>
</evidence>
<name>A0ABN0RDP7_9LIST</name>
<feature type="transmembrane region" description="Helical" evidence="6">
    <location>
        <begin position="297"/>
        <end position="323"/>
    </location>
</feature>
<keyword evidence="4 6" id="KW-1133">Transmembrane helix</keyword>
<dbReference type="InterPro" id="IPR047218">
    <property type="entry name" value="YocR/YhdH-like"/>
</dbReference>
<evidence type="ECO:0000256" key="2">
    <source>
        <dbReference type="ARBA" id="ARBA00022448"/>
    </source>
</evidence>
<feature type="transmembrane region" description="Helical" evidence="6">
    <location>
        <begin position="344"/>
        <end position="367"/>
    </location>
</feature>
<feature type="transmembrane region" description="Helical" evidence="6">
    <location>
        <begin position="42"/>
        <end position="64"/>
    </location>
</feature>
<dbReference type="Proteomes" id="UP000019249">
    <property type="component" value="Unassembled WGS sequence"/>
</dbReference>
<reference evidence="7 8" key="1">
    <citation type="journal article" date="2014" name="Int. J. Syst. Evol. Microbiol.">
        <title>Listeria floridensis sp. nov., Listeria aquatica sp. nov., Listeria cornellensis sp. nov., Listeria riparia sp. nov. and Listeria grandensis sp. nov., from agricultural and natural environments.</title>
        <authorList>
            <person name="den Bakker H.C."/>
            <person name="Warchocki S."/>
            <person name="Wright E.M."/>
            <person name="Allred A.F."/>
            <person name="Ahlstrom C."/>
            <person name="Manuel C.S."/>
            <person name="Stasiewicz M.J."/>
            <person name="Burrell A."/>
            <person name="Roof S."/>
            <person name="Strawn L."/>
            <person name="Fortes E.D."/>
            <person name="Nightingale K.K."/>
            <person name="Kephart D."/>
            <person name="Wiedmann M."/>
        </authorList>
    </citation>
    <scope>NUCLEOTIDE SEQUENCE [LARGE SCALE GENOMIC DNA]</scope>
    <source>
        <strain evidence="7 8">FSL S10-1187</strain>
    </source>
</reference>
<dbReference type="PANTHER" id="PTHR42948:SF1">
    <property type="entry name" value="TRANSPORTER"/>
    <property type="match status" value="1"/>
</dbReference>
<organism evidence="7 8">
    <name type="scientific">Listeria floridensis FSL S10-1187</name>
    <dbReference type="NCBI Taxonomy" id="1265817"/>
    <lineage>
        <taxon>Bacteria</taxon>
        <taxon>Bacillati</taxon>
        <taxon>Bacillota</taxon>
        <taxon>Bacilli</taxon>
        <taxon>Bacillales</taxon>
        <taxon>Listeriaceae</taxon>
        <taxon>Listeria</taxon>
    </lineage>
</organism>
<evidence type="ECO:0000256" key="4">
    <source>
        <dbReference type="ARBA" id="ARBA00022989"/>
    </source>
</evidence>
<feature type="transmembrane region" description="Helical" evidence="6">
    <location>
        <begin position="215"/>
        <end position="239"/>
    </location>
</feature>
<sequence>MEKRENWGSKLGFILASAGSAIGIGAIWKLPYVAATAGGGAFFILFLILTLFIVTPILIAEFVIGRSSQGDAITAYSKLAKGSKWNLLGKMGVVGASILFSFYSVVGGWIITYLYKAFTFSLDGLSQSELLAEFGKTTADPNISLLSTFVFILLNILVVSRGVVAGIEKMSKFMMPALFILFVVLIIRSLTLDGALEGVIYFLKPDFAHITGSTILITLGQAFFSLSVGLSVMVTYSSYLDRSVSLPGSAISVALMNMTVSLLAGLAIFPAVFALDIKPDAGPGLLFVILPAIFNQLPFGAVFFIIFLILFLFAALTSSFSMLEATVAPIMSQGISRKKASSMIGLFIMLLAVPSALSFGVFSDIHIFGKTFFELADFLVSNLMLPIGAFFIAIFVGFRLPRKLLIEEFTASSRFGKKVFIIWLFLIKYIAPIGILFVFLSAIGLLK</sequence>
<gene>
    <name evidence="7" type="ORF">MFLO_11470</name>
</gene>
<dbReference type="InterPro" id="IPR000175">
    <property type="entry name" value="Na/ntran_symport"/>
</dbReference>
<evidence type="ECO:0000256" key="1">
    <source>
        <dbReference type="ARBA" id="ARBA00004141"/>
    </source>
</evidence>
<feature type="transmembrane region" description="Helical" evidence="6">
    <location>
        <begin position="12"/>
        <end position="30"/>
    </location>
</feature>
<feature type="transmembrane region" description="Helical" evidence="6">
    <location>
        <begin position="251"/>
        <end position="277"/>
    </location>
</feature>
<feature type="transmembrane region" description="Helical" evidence="6">
    <location>
        <begin position="143"/>
        <end position="164"/>
    </location>
</feature>
<evidence type="ECO:0000256" key="3">
    <source>
        <dbReference type="ARBA" id="ARBA00022692"/>
    </source>
</evidence>
<feature type="transmembrane region" description="Helical" evidence="6">
    <location>
        <begin position="176"/>
        <end position="203"/>
    </location>
</feature>
<dbReference type="PRINTS" id="PR00176">
    <property type="entry name" value="NANEUSMPORT"/>
</dbReference>
<dbReference type="InterPro" id="IPR037272">
    <property type="entry name" value="SNS_sf"/>
</dbReference>
<keyword evidence="5 6" id="KW-0472">Membrane</keyword>
<dbReference type="PANTHER" id="PTHR42948">
    <property type="entry name" value="TRANSPORTER"/>
    <property type="match status" value="1"/>
</dbReference>
<dbReference type="PROSITE" id="PS50267">
    <property type="entry name" value="NA_NEUROTRAN_SYMP_3"/>
    <property type="match status" value="1"/>
</dbReference>
<dbReference type="NCBIfam" id="NF037979">
    <property type="entry name" value="Na_transp"/>
    <property type="match status" value="1"/>
</dbReference>
<keyword evidence="2" id="KW-0813">Transport</keyword>
<keyword evidence="8" id="KW-1185">Reference proteome</keyword>
<protein>
    <submittedName>
        <fullName evidence="7">Sodium(Na+)-dependent transporter SNF family protein</fullName>
    </submittedName>
</protein>
<dbReference type="CDD" id="cd10336">
    <property type="entry name" value="SLC6sbd_Tyt1-Like"/>
    <property type="match status" value="1"/>
</dbReference>
<evidence type="ECO:0000313" key="7">
    <source>
        <dbReference type="EMBL" id="EUJ29199.1"/>
    </source>
</evidence>
<dbReference type="SUPFAM" id="SSF161070">
    <property type="entry name" value="SNF-like"/>
    <property type="match status" value="1"/>
</dbReference>
<feature type="transmembrane region" description="Helical" evidence="6">
    <location>
        <begin position="379"/>
        <end position="398"/>
    </location>
</feature>
<feature type="transmembrane region" description="Helical" evidence="6">
    <location>
        <begin position="85"/>
        <end position="115"/>
    </location>
</feature>
<dbReference type="Pfam" id="PF00209">
    <property type="entry name" value="SNF"/>
    <property type="match status" value="2"/>
</dbReference>